<dbReference type="PANTHER" id="PTHR47331:SF1">
    <property type="entry name" value="GAG-LIKE PROTEIN"/>
    <property type="match status" value="1"/>
</dbReference>
<dbReference type="OMA" id="EICTING"/>
<dbReference type="AlphaFoldDB" id="A0A913ZN73"/>
<dbReference type="Pfam" id="PF17921">
    <property type="entry name" value="Integrase_H2C2"/>
    <property type="match status" value="1"/>
</dbReference>
<evidence type="ECO:0000259" key="1">
    <source>
        <dbReference type="Pfam" id="PF17921"/>
    </source>
</evidence>
<name>A0A913ZN73_PATMI</name>
<organism evidence="2 3">
    <name type="scientific">Patiria miniata</name>
    <name type="common">Bat star</name>
    <name type="synonym">Asterina miniata</name>
    <dbReference type="NCBI Taxonomy" id="46514"/>
    <lineage>
        <taxon>Eukaryota</taxon>
        <taxon>Metazoa</taxon>
        <taxon>Echinodermata</taxon>
        <taxon>Eleutherozoa</taxon>
        <taxon>Asterozoa</taxon>
        <taxon>Asteroidea</taxon>
        <taxon>Valvatacea</taxon>
        <taxon>Valvatida</taxon>
        <taxon>Asterinidae</taxon>
        <taxon>Patiria</taxon>
    </lineage>
</organism>
<sequence length="319" mass="36696">MTIPRLELSAAVVAVKMEQMLRRELKLNVCGSTFWTDSMLVLQYIKNTSKRLHTFAANRVAVIHDGSSVDQWRYVNTDRNPADDASRGLDAHNMISKDRWRKGPEFLWQDEKSWPATPQTPNLLETDREVKKVAVSRATGGAVTADPVARLISKYFSWNHLKKAVAWVLRCKKWLIERRSRSIWSGNRLTAAEMDDAELAVIRYVQRINYEQEIRDLEKGRRSVQRQISIYSLEPIIDDNGVLRLGGRLRQAPVEESRKFPSILPKHHHVSTLIVRHAHDTLLGHSGKEHVLSVVRQQYWIPKARSLIKNILKACVVCK</sequence>
<dbReference type="PANTHER" id="PTHR47331">
    <property type="entry name" value="PHD-TYPE DOMAIN-CONTAINING PROTEIN"/>
    <property type="match status" value="1"/>
</dbReference>
<dbReference type="OrthoDB" id="6150403at2759"/>
<dbReference type="EnsemblMetazoa" id="XM_038196573.1">
    <property type="protein sequence ID" value="XP_038052501.1"/>
    <property type="gene ID" value="LOC119725210"/>
</dbReference>
<dbReference type="Gene3D" id="1.10.340.70">
    <property type="match status" value="1"/>
</dbReference>
<accession>A0A913ZN73</accession>
<feature type="domain" description="Integrase zinc-binding" evidence="1">
    <location>
        <begin position="272"/>
        <end position="319"/>
    </location>
</feature>
<dbReference type="Pfam" id="PF05380">
    <property type="entry name" value="Peptidase_A17"/>
    <property type="match status" value="1"/>
</dbReference>
<dbReference type="RefSeq" id="XP_038052501.1">
    <property type="nucleotide sequence ID" value="XM_038196573.1"/>
</dbReference>
<protein>
    <recommendedName>
        <fullName evidence="1">Integrase zinc-binding domain-containing protein</fullName>
    </recommendedName>
</protein>
<dbReference type="Proteomes" id="UP000887568">
    <property type="component" value="Unplaced"/>
</dbReference>
<keyword evidence="3" id="KW-1185">Reference proteome</keyword>
<reference evidence="2" key="1">
    <citation type="submission" date="2022-11" db="UniProtKB">
        <authorList>
            <consortium name="EnsemblMetazoa"/>
        </authorList>
    </citation>
    <scope>IDENTIFICATION</scope>
</reference>
<evidence type="ECO:0000313" key="2">
    <source>
        <dbReference type="EnsemblMetazoa" id="XP_038052501.1"/>
    </source>
</evidence>
<evidence type="ECO:0000313" key="3">
    <source>
        <dbReference type="Proteomes" id="UP000887568"/>
    </source>
</evidence>
<dbReference type="InterPro" id="IPR041588">
    <property type="entry name" value="Integrase_H2C2"/>
</dbReference>
<dbReference type="InterPro" id="IPR008042">
    <property type="entry name" value="Retrotrans_Pao"/>
</dbReference>
<proteinExistence type="predicted"/>
<dbReference type="GeneID" id="119725210"/>